<reference evidence="1 2" key="1">
    <citation type="submission" date="2024-01" db="EMBL/GenBank/DDBJ databases">
        <title>The genomes of 5 underutilized Papilionoideae crops provide insights into root nodulation and disease resistanc.</title>
        <authorList>
            <person name="Jiang F."/>
        </authorList>
    </citation>
    <scope>NUCLEOTIDE SEQUENCE [LARGE SCALE GENOMIC DNA]</scope>
    <source>
        <strain evidence="1">DUOXIRENSHENG_FW03</strain>
        <tissue evidence="1">Leaves</tissue>
    </source>
</reference>
<dbReference type="EMBL" id="JAYMYS010000005">
    <property type="protein sequence ID" value="KAK7392259.1"/>
    <property type="molecule type" value="Genomic_DNA"/>
</dbReference>
<comment type="caution">
    <text evidence="1">The sequence shown here is derived from an EMBL/GenBank/DDBJ whole genome shotgun (WGS) entry which is preliminary data.</text>
</comment>
<keyword evidence="2" id="KW-1185">Reference proteome</keyword>
<accession>A0AAN9XHE1</accession>
<gene>
    <name evidence="1" type="ORF">VNO78_20691</name>
</gene>
<proteinExistence type="predicted"/>
<protein>
    <submittedName>
        <fullName evidence="1">Uncharacterized protein</fullName>
    </submittedName>
</protein>
<organism evidence="1 2">
    <name type="scientific">Psophocarpus tetragonolobus</name>
    <name type="common">Winged bean</name>
    <name type="synonym">Dolichos tetragonolobus</name>
    <dbReference type="NCBI Taxonomy" id="3891"/>
    <lineage>
        <taxon>Eukaryota</taxon>
        <taxon>Viridiplantae</taxon>
        <taxon>Streptophyta</taxon>
        <taxon>Embryophyta</taxon>
        <taxon>Tracheophyta</taxon>
        <taxon>Spermatophyta</taxon>
        <taxon>Magnoliopsida</taxon>
        <taxon>eudicotyledons</taxon>
        <taxon>Gunneridae</taxon>
        <taxon>Pentapetalae</taxon>
        <taxon>rosids</taxon>
        <taxon>fabids</taxon>
        <taxon>Fabales</taxon>
        <taxon>Fabaceae</taxon>
        <taxon>Papilionoideae</taxon>
        <taxon>50 kb inversion clade</taxon>
        <taxon>NPAAA clade</taxon>
        <taxon>indigoferoid/millettioid clade</taxon>
        <taxon>Phaseoleae</taxon>
        <taxon>Psophocarpus</taxon>
    </lineage>
</organism>
<dbReference type="AlphaFoldDB" id="A0AAN9XHE1"/>
<name>A0AAN9XHE1_PSOTE</name>
<dbReference type="Proteomes" id="UP001386955">
    <property type="component" value="Unassembled WGS sequence"/>
</dbReference>
<evidence type="ECO:0000313" key="1">
    <source>
        <dbReference type="EMBL" id="KAK7392259.1"/>
    </source>
</evidence>
<evidence type="ECO:0000313" key="2">
    <source>
        <dbReference type="Proteomes" id="UP001386955"/>
    </source>
</evidence>
<sequence>MPHLGARYVSHLGARCVSHPGARHVPLLGVGSVPYPSAFNVNELLVSLPLAVTGGPSGGDHLDIRVAYVG</sequence>